<keyword evidence="2" id="KW-0503">Monooxygenase</keyword>
<dbReference type="EMBL" id="JBHSEF010000021">
    <property type="protein sequence ID" value="MFC4354942.1"/>
    <property type="molecule type" value="Genomic_DNA"/>
</dbReference>
<keyword evidence="3" id="KW-1185">Reference proteome</keyword>
<dbReference type="InterPro" id="IPR011008">
    <property type="entry name" value="Dimeric_a/b-barrel"/>
</dbReference>
<protein>
    <submittedName>
        <fullName evidence="2">Antibiotic biosynthesis monooxygenase family protein</fullName>
        <ecNumber evidence="2">1.14.-.-</ecNumber>
    </submittedName>
</protein>
<reference evidence="3" key="1">
    <citation type="journal article" date="2019" name="Int. J. Syst. Evol. Microbiol.">
        <title>The Global Catalogue of Microorganisms (GCM) 10K type strain sequencing project: providing services to taxonomists for standard genome sequencing and annotation.</title>
        <authorList>
            <consortium name="The Broad Institute Genomics Platform"/>
            <consortium name="The Broad Institute Genome Sequencing Center for Infectious Disease"/>
            <person name="Wu L."/>
            <person name="Ma J."/>
        </authorList>
    </citation>
    <scope>NUCLEOTIDE SEQUENCE [LARGE SCALE GENOMIC DNA]</scope>
    <source>
        <strain evidence="3">CCUG 50353</strain>
    </source>
</reference>
<dbReference type="Gene3D" id="3.30.70.100">
    <property type="match status" value="1"/>
</dbReference>
<dbReference type="PANTHER" id="PTHR34474">
    <property type="entry name" value="SIGNAL TRANSDUCTION PROTEIN TRAP"/>
    <property type="match status" value="1"/>
</dbReference>
<accession>A0ABV8UVU8</accession>
<sequence length="153" mass="17742">MYIYLTDEPQVNSFTLEGETTRHLGEYETLQELAGHSYEVIDASGEIETRGFFVLNNIPVTDEGRPVFEQRFMNRARAIEDEPGFVAIRVMRPMNSDTYVILTQWEKEENFKDWQTSQAYSKAHAKRGTDEGIDKRPSIFSRPSFVTTYEISK</sequence>
<dbReference type="InterPro" id="IPR007138">
    <property type="entry name" value="ABM_dom"/>
</dbReference>
<organism evidence="2 3">
    <name type="scientific">Chryseomicrobium palamuruense</name>
    <dbReference type="NCBI Taxonomy" id="682973"/>
    <lineage>
        <taxon>Bacteria</taxon>
        <taxon>Bacillati</taxon>
        <taxon>Bacillota</taxon>
        <taxon>Bacilli</taxon>
        <taxon>Bacillales</taxon>
        <taxon>Caryophanaceae</taxon>
        <taxon>Chryseomicrobium</taxon>
    </lineage>
</organism>
<comment type="caution">
    <text evidence="2">The sequence shown here is derived from an EMBL/GenBank/DDBJ whole genome shotgun (WGS) entry which is preliminary data.</text>
</comment>
<dbReference type="RefSeq" id="WP_378141237.1">
    <property type="nucleotide sequence ID" value="NZ_JBHSEF010000021.1"/>
</dbReference>
<dbReference type="Pfam" id="PF03992">
    <property type="entry name" value="ABM"/>
    <property type="match status" value="1"/>
</dbReference>
<name>A0ABV8UVU8_9BACL</name>
<feature type="domain" description="ABM" evidence="1">
    <location>
        <begin position="52"/>
        <end position="140"/>
    </location>
</feature>
<keyword evidence="2" id="KW-0560">Oxidoreductase</keyword>
<evidence type="ECO:0000313" key="3">
    <source>
        <dbReference type="Proteomes" id="UP001595733"/>
    </source>
</evidence>
<dbReference type="PANTHER" id="PTHR34474:SF2">
    <property type="entry name" value="SIGNAL TRANSDUCTION PROTEIN TRAP"/>
    <property type="match status" value="1"/>
</dbReference>
<dbReference type="PROSITE" id="PS51725">
    <property type="entry name" value="ABM"/>
    <property type="match status" value="1"/>
</dbReference>
<dbReference type="InterPro" id="IPR050404">
    <property type="entry name" value="Heme-degrading_MO"/>
</dbReference>
<dbReference type="EC" id="1.14.-.-" evidence="2"/>
<dbReference type="GO" id="GO:0004497">
    <property type="term" value="F:monooxygenase activity"/>
    <property type="evidence" value="ECO:0007669"/>
    <property type="project" value="UniProtKB-KW"/>
</dbReference>
<dbReference type="SUPFAM" id="SSF54909">
    <property type="entry name" value="Dimeric alpha+beta barrel"/>
    <property type="match status" value="1"/>
</dbReference>
<evidence type="ECO:0000259" key="1">
    <source>
        <dbReference type="PROSITE" id="PS51725"/>
    </source>
</evidence>
<dbReference type="Proteomes" id="UP001595733">
    <property type="component" value="Unassembled WGS sequence"/>
</dbReference>
<gene>
    <name evidence="2" type="ORF">ACFO0S_07765</name>
</gene>
<proteinExistence type="predicted"/>
<evidence type="ECO:0000313" key="2">
    <source>
        <dbReference type="EMBL" id="MFC4354942.1"/>
    </source>
</evidence>